<evidence type="ECO:0000256" key="5">
    <source>
        <dbReference type="ARBA" id="ARBA00022723"/>
    </source>
</evidence>
<gene>
    <name evidence="12" type="primary">LOC100372034</name>
</gene>
<keyword evidence="3" id="KW-0808">Transferase</keyword>
<accession>A0ABM0GUB7</accession>
<comment type="similarity">
    <text evidence="2">Belongs to the mab-21 family.</text>
</comment>
<keyword evidence="8" id="KW-0460">Magnesium</keyword>
<keyword evidence="7" id="KW-0067">ATP-binding</keyword>
<evidence type="ECO:0000259" key="10">
    <source>
        <dbReference type="Pfam" id="PF20266"/>
    </source>
</evidence>
<evidence type="ECO:0000256" key="8">
    <source>
        <dbReference type="ARBA" id="ARBA00022842"/>
    </source>
</evidence>
<comment type="cofactor">
    <cofactor evidence="1">
        <name>Mg(2+)</name>
        <dbReference type="ChEBI" id="CHEBI:18420"/>
    </cofactor>
</comment>
<proteinExistence type="inferred from homology"/>
<dbReference type="GeneID" id="100372034"/>
<dbReference type="Proteomes" id="UP000694865">
    <property type="component" value="Unplaced"/>
</dbReference>
<keyword evidence="5" id="KW-0479">Metal-binding</keyword>
<evidence type="ECO:0000313" key="12">
    <source>
        <dbReference type="RefSeq" id="XP_002737518.2"/>
    </source>
</evidence>
<dbReference type="PANTHER" id="PTHR10656">
    <property type="entry name" value="CELL FATE DETERMINING PROTEIN MAB21-RELATED"/>
    <property type="match status" value="1"/>
</dbReference>
<evidence type="ECO:0000256" key="2">
    <source>
        <dbReference type="ARBA" id="ARBA00008307"/>
    </source>
</evidence>
<evidence type="ECO:0000259" key="9">
    <source>
        <dbReference type="Pfam" id="PF03281"/>
    </source>
</evidence>
<keyword evidence="11" id="KW-1185">Reference proteome</keyword>
<protein>
    <submittedName>
        <fullName evidence="12">Uncharacterized protein LOC100372034</fullName>
    </submittedName>
</protein>
<dbReference type="RefSeq" id="XP_002737518.2">
    <property type="nucleotide sequence ID" value="XM_002737472.2"/>
</dbReference>
<evidence type="ECO:0000313" key="11">
    <source>
        <dbReference type="Proteomes" id="UP000694865"/>
    </source>
</evidence>
<feature type="domain" description="Mab-21-like nucleotidyltransferase" evidence="9">
    <location>
        <begin position="132"/>
        <end position="292"/>
    </location>
</feature>
<feature type="domain" description="Mab-21-like HhH/H2TH-like" evidence="10">
    <location>
        <begin position="311"/>
        <end position="403"/>
    </location>
</feature>
<dbReference type="Gene3D" id="1.10.1410.40">
    <property type="match status" value="1"/>
</dbReference>
<evidence type="ECO:0000256" key="3">
    <source>
        <dbReference type="ARBA" id="ARBA00022679"/>
    </source>
</evidence>
<evidence type="ECO:0000256" key="1">
    <source>
        <dbReference type="ARBA" id="ARBA00001946"/>
    </source>
</evidence>
<keyword evidence="4" id="KW-0548">Nucleotidyltransferase</keyword>
<evidence type="ECO:0000256" key="4">
    <source>
        <dbReference type="ARBA" id="ARBA00022695"/>
    </source>
</evidence>
<dbReference type="InterPro" id="IPR024810">
    <property type="entry name" value="MAB21L/cGLR"/>
</dbReference>
<name>A0ABM0GUB7_SACKO</name>
<sequence>MTMAGRCCDEGKRKNAVELEEKDQKSNALNKCASSAIEQFVIPHMEESARCSQLVLRIVKTLTGNLVHIDPRLVECFGDNLGKVDATYVAGGTKLKEFICTLALDSGKIDKLFQITTFARDINIPDLCAICKAKDYSAKNEQLSDWTEFLNDQGNLIPEKLNRLLYEGIENALMIYGDEFEDVSLVEAPSGVVTLIIKDGGHRLSVKLVVSVLCSGLPPGARMPVRWPNHPYAKGKSKAFIKKIHKDIDSGMRMWCLVGKEFSPVKGVGKAHNEELTPSLWYISMATLEQRFIEGEKVDGEDMTQTEENKCRELVLSFFHVLREGPESSLKILTDRHLQTLLLWECNRHGNWSTDVIGERVFSMLRRLRDDLKLNTLPDFFYVDLNIFSDLSTHLRRAMHSAVRQMLKNIEYDPENMFYYLSVTEQ</sequence>
<dbReference type="SMART" id="SM01265">
    <property type="entry name" value="Mab-21"/>
    <property type="match status" value="1"/>
</dbReference>
<dbReference type="Pfam" id="PF03281">
    <property type="entry name" value="Mab-21"/>
    <property type="match status" value="1"/>
</dbReference>
<dbReference type="InterPro" id="IPR046906">
    <property type="entry name" value="Mab-21_HhH/H2TH-like"/>
</dbReference>
<evidence type="ECO:0000256" key="7">
    <source>
        <dbReference type="ARBA" id="ARBA00022840"/>
    </source>
</evidence>
<keyword evidence="6" id="KW-0547">Nucleotide-binding</keyword>
<evidence type="ECO:0000256" key="6">
    <source>
        <dbReference type="ARBA" id="ARBA00022741"/>
    </source>
</evidence>
<dbReference type="Pfam" id="PF20266">
    <property type="entry name" value="Mab-21_C"/>
    <property type="match status" value="1"/>
</dbReference>
<reference evidence="12" key="1">
    <citation type="submission" date="2025-08" db="UniProtKB">
        <authorList>
            <consortium name="RefSeq"/>
        </authorList>
    </citation>
    <scope>IDENTIFICATION</scope>
    <source>
        <tissue evidence="12">Testes</tissue>
    </source>
</reference>
<organism evidence="11 12">
    <name type="scientific">Saccoglossus kowalevskii</name>
    <name type="common">Acorn worm</name>
    <dbReference type="NCBI Taxonomy" id="10224"/>
    <lineage>
        <taxon>Eukaryota</taxon>
        <taxon>Metazoa</taxon>
        <taxon>Hemichordata</taxon>
        <taxon>Enteropneusta</taxon>
        <taxon>Harrimaniidae</taxon>
        <taxon>Saccoglossus</taxon>
    </lineage>
</organism>
<dbReference type="InterPro" id="IPR046903">
    <property type="entry name" value="Mab-21-like_nuc_Trfase"/>
</dbReference>
<dbReference type="PANTHER" id="PTHR10656:SF42">
    <property type="entry name" value="CYCLIC GMP-AMP SYNTHASE-LIKE PROTEIN-RELATED"/>
    <property type="match status" value="1"/>
</dbReference>